<name>A0A1B7MJ46_9AGAM</name>
<sequence>MVTMTAAAACAPLGSQLRQSLLSPHHIRSFSALKLASNQSTRTTPPSREHPPSTPKASTTSGPAPATVITPSSSISSKRASKTEKKVKKAPPASDSTEAQLKQIESMMNMANTSNLFPTMDMWGAKIMTLDVDIPREAPLRMLFSNPVAFWHAIQCNFSNWLKNTFSMYTIAKAQAFTGVNWDSDFRFSHLFLPRTWRQLGNVSSTSPKSWLAPVRRIAMDNYLAIGRAIADKDQATLKALTTADHAVKVNKIIRSRQPGQVWQWKVTSDVSDKALFQEKSFLRPLEMLPGAIVVSIRSGEVYIAKEPPKRGNRLVIHALVKFETKQELNVFTKQGQIVDSETAEPDRVVEEYLVFEKIGWYDNTWQVREQIYK</sequence>
<dbReference type="STRING" id="1314800.A0A1B7MJ46"/>
<dbReference type="Proteomes" id="UP000092154">
    <property type="component" value="Unassembled WGS sequence"/>
</dbReference>
<proteinExistence type="predicted"/>
<evidence type="ECO:0008006" key="4">
    <source>
        <dbReference type="Google" id="ProtNLM"/>
    </source>
</evidence>
<evidence type="ECO:0000313" key="3">
    <source>
        <dbReference type="Proteomes" id="UP000092154"/>
    </source>
</evidence>
<dbReference type="Gene3D" id="3.10.450.240">
    <property type="match status" value="1"/>
</dbReference>
<feature type="region of interest" description="Disordered" evidence="1">
    <location>
        <begin position="36"/>
        <end position="99"/>
    </location>
</feature>
<keyword evidence="3" id="KW-1185">Reference proteome</keyword>
<feature type="compositionally biased region" description="Polar residues" evidence="1">
    <location>
        <begin position="36"/>
        <end position="46"/>
    </location>
</feature>
<dbReference type="EMBL" id="KV448959">
    <property type="protein sequence ID" value="OAX32619.1"/>
    <property type="molecule type" value="Genomic_DNA"/>
</dbReference>
<feature type="compositionally biased region" description="Low complexity" evidence="1">
    <location>
        <begin position="65"/>
        <end position="78"/>
    </location>
</feature>
<dbReference type="OrthoDB" id="19619at2759"/>
<evidence type="ECO:0000313" key="2">
    <source>
        <dbReference type="EMBL" id="OAX32619.1"/>
    </source>
</evidence>
<accession>A0A1B7MJ46</accession>
<evidence type="ECO:0000256" key="1">
    <source>
        <dbReference type="SAM" id="MobiDB-lite"/>
    </source>
</evidence>
<dbReference type="AlphaFoldDB" id="A0A1B7MJ46"/>
<reference evidence="2 3" key="1">
    <citation type="submission" date="2016-06" db="EMBL/GenBank/DDBJ databases">
        <title>Comparative genomics of the ectomycorrhizal sister species Rhizopogon vinicolor and Rhizopogon vesiculosus (Basidiomycota: Boletales) reveals a divergence of the mating type B locus.</title>
        <authorList>
            <consortium name="DOE Joint Genome Institute"/>
            <person name="Mujic A.B."/>
            <person name="Kuo A."/>
            <person name="Tritt A."/>
            <person name="Lipzen A."/>
            <person name="Chen C."/>
            <person name="Johnson J."/>
            <person name="Sharma A."/>
            <person name="Barry K."/>
            <person name="Grigoriev I.V."/>
            <person name="Spatafora J.W."/>
        </authorList>
    </citation>
    <scope>NUCLEOTIDE SEQUENCE [LARGE SCALE GENOMIC DNA]</scope>
    <source>
        <strain evidence="2 3">AM-OR11-026</strain>
    </source>
</reference>
<protein>
    <recommendedName>
        <fullName evidence="4">Tim44-like domain-containing protein</fullName>
    </recommendedName>
</protein>
<organism evidence="2 3">
    <name type="scientific">Rhizopogon vinicolor AM-OR11-026</name>
    <dbReference type="NCBI Taxonomy" id="1314800"/>
    <lineage>
        <taxon>Eukaryota</taxon>
        <taxon>Fungi</taxon>
        <taxon>Dikarya</taxon>
        <taxon>Basidiomycota</taxon>
        <taxon>Agaricomycotina</taxon>
        <taxon>Agaricomycetes</taxon>
        <taxon>Agaricomycetidae</taxon>
        <taxon>Boletales</taxon>
        <taxon>Suillineae</taxon>
        <taxon>Rhizopogonaceae</taxon>
        <taxon>Rhizopogon</taxon>
    </lineage>
</organism>
<gene>
    <name evidence="2" type="ORF">K503DRAFT_870046</name>
</gene>
<dbReference type="InParanoid" id="A0A1B7MJ46"/>